<evidence type="ECO:0000256" key="4">
    <source>
        <dbReference type="ARBA" id="ARBA00023136"/>
    </source>
</evidence>
<reference evidence="7 8" key="1">
    <citation type="submission" date="2018-05" db="EMBL/GenBank/DDBJ databases">
        <title>Amnibacterium sp. M8JJ-5, whole genome shotgun sequence.</title>
        <authorList>
            <person name="Tuo L."/>
        </authorList>
    </citation>
    <scope>NUCLEOTIDE SEQUENCE [LARGE SCALE GENOMIC DNA]</scope>
    <source>
        <strain evidence="7 8">M8JJ-5</strain>
    </source>
</reference>
<proteinExistence type="predicted"/>
<comment type="caution">
    <text evidence="7">The sequence shown here is derived from an EMBL/GenBank/DDBJ whole genome shotgun (WGS) entry which is preliminary data.</text>
</comment>
<dbReference type="EMBL" id="QEOP01000001">
    <property type="protein sequence ID" value="PVZ95929.1"/>
    <property type="molecule type" value="Genomic_DNA"/>
</dbReference>
<dbReference type="Proteomes" id="UP000244893">
    <property type="component" value="Unassembled WGS sequence"/>
</dbReference>
<dbReference type="PANTHER" id="PTHR38480">
    <property type="entry name" value="SLR0254 PROTEIN"/>
    <property type="match status" value="1"/>
</dbReference>
<evidence type="ECO:0000313" key="7">
    <source>
        <dbReference type="EMBL" id="PVZ95929.1"/>
    </source>
</evidence>
<comment type="subcellular location">
    <subcellularLocation>
        <location evidence="1">Membrane</location>
        <topology evidence="1">Multi-pass membrane protein</topology>
    </subcellularLocation>
</comment>
<keyword evidence="8" id="KW-1185">Reference proteome</keyword>
<dbReference type="PANTHER" id="PTHR38480:SF1">
    <property type="entry name" value="SLR0254 PROTEIN"/>
    <property type="match status" value="1"/>
</dbReference>
<dbReference type="GO" id="GO:0016020">
    <property type="term" value="C:membrane"/>
    <property type="evidence" value="ECO:0007669"/>
    <property type="project" value="UniProtKB-SubCell"/>
</dbReference>
<feature type="domain" description="RDD" evidence="6">
    <location>
        <begin position="29"/>
        <end position="158"/>
    </location>
</feature>
<protein>
    <recommendedName>
        <fullName evidence="6">RDD domain-containing protein</fullName>
    </recommendedName>
</protein>
<keyword evidence="3 5" id="KW-1133">Transmembrane helix</keyword>
<evidence type="ECO:0000256" key="5">
    <source>
        <dbReference type="SAM" id="Phobius"/>
    </source>
</evidence>
<evidence type="ECO:0000256" key="1">
    <source>
        <dbReference type="ARBA" id="ARBA00004141"/>
    </source>
</evidence>
<gene>
    <name evidence="7" type="ORF">DDQ50_05545</name>
</gene>
<feature type="transmembrane region" description="Helical" evidence="5">
    <location>
        <begin position="68"/>
        <end position="89"/>
    </location>
</feature>
<sequence length="281" mass="30192">MIGMAAGTTPLDDDELIVGEAVALDVRPASVLMRGASALIDFLATVLVLFLFFFAAQYVTFFNTLDQALLTALLIALLVVALVIVPIVVEVTTHGRSLGRLALGLRVVRDDGGAIGVRHAFVRSLTGLLEIWLTLGGLAAVVGLLNGRGKRLGDLLAGTYAQVERVPRPIPSVWGVPVSLTSWTVIADVARLPDPLARRVSSFLGGAAKMTPDSRRRLAGALADSVARYVSPVPDADPELFLAAVSAIRRERESEALRLERDRMERLEPVLHAQPHAFPER</sequence>
<evidence type="ECO:0000259" key="6">
    <source>
        <dbReference type="Pfam" id="PF06271"/>
    </source>
</evidence>
<feature type="transmembrane region" description="Helical" evidence="5">
    <location>
        <begin position="125"/>
        <end position="145"/>
    </location>
</feature>
<accession>A0A2V1HXA6</accession>
<organism evidence="7 8">
    <name type="scientific">Amnibacterium flavum</name>
    <dbReference type="NCBI Taxonomy" id="2173173"/>
    <lineage>
        <taxon>Bacteria</taxon>
        <taxon>Bacillati</taxon>
        <taxon>Actinomycetota</taxon>
        <taxon>Actinomycetes</taxon>
        <taxon>Micrococcales</taxon>
        <taxon>Microbacteriaceae</taxon>
        <taxon>Amnibacterium</taxon>
    </lineage>
</organism>
<evidence type="ECO:0000256" key="3">
    <source>
        <dbReference type="ARBA" id="ARBA00022989"/>
    </source>
</evidence>
<dbReference type="AlphaFoldDB" id="A0A2V1HXA6"/>
<dbReference type="Pfam" id="PF06271">
    <property type="entry name" value="RDD"/>
    <property type="match status" value="1"/>
</dbReference>
<keyword evidence="2 5" id="KW-0812">Transmembrane</keyword>
<evidence type="ECO:0000313" key="8">
    <source>
        <dbReference type="Proteomes" id="UP000244893"/>
    </source>
</evidence>
<name>A0A2V1HXA6_9MICO</name>
<evidence type="ECO:0000256" key="2">
    <source>
        <dbReference type="ARBA" id="ARBA00022692"/>
    </source>
</evidence>
<keyword evidence="4 5" id="KW-0472">Membrane</keyword>
<dbReference type="OrthoDB" id="9787732at2"/>
<feature type="transmembrane region" description="Helical" evidence="5">
    <location>
        <begin position="36"/>
        <end position="56"/>
    </location>
</feature>
<dbReference type="InterPro" id="IPR010432">
    <property type="entry name" value="RDD"/>
</dbReference>